<protein>
    <submittedName>
        <fullName evidence="2 3">Transcriptional regulator, PadR family</fullName>
    </submittedName>
</protein>
<dbReference type="InterPro" id="IPR005149">
    <property type="entry name" value="Tscrpt_reg_PadR_N"/>
</dbReference>
<keyword evidence="4" id="KW-1185">Reference proteome</keyword>
<evidence type="ECO:0000313" key="5">
    <source>
        <dbReference type="Proteomes" id="UP000190449"/>
    </source>
</evidence>
<dbReference type="Gene3D" id="1.10.10.10">
    <property type="entry name" value="Winged helix-like DNA-binding domain superfamily/Winged helix DNA-binding domain"/>
    <property type="match status" value="1"/>
</dbReference>
<dbReference type="Proteomes" id="UP000184275">
    <property type="component" value="Unassembled WGS sequence"/>
</dbReference>
<dbReference type="EMBL" id="FUWU01000025">
    <property type="protein sequence ID" value="SJZ78700.1"/>
    <property type="molecule type" value="Genomic_DNA"/>
</dbReference>
<evidence type="ECO:0000259" key="1">
    <source>
        <dbReference type="Pfam" id="PF03551"/>
    </source>
</evidence>
<evidence type="ECO:0000313" key="2">
    <source>
        <dbReference type="EMBL" id="SHK71816.1"/>
    </source>
</evidence>
<dbReference type="AlphaFoldDB" id="A0A1M6URT9"/>
<dbReference type="PANTHER" id="PTHR43252">
    <property type="entry name" value="TRANSCRIPTIONAL REGULATOR YQJI"/>
    <property type="match status" value="1"/>
</dbReference>
<accession>A0A1T4NHG2</accession>
<reference evidence="3 5" key="3">
    <citation type="submission" date="2017-02" db="EMBL/GenBank/DDBJ databases">
        <authorList>
            <person name="Peterson S.W."/>
        </authorList>
    </citation>
    <scope>NUCLEOTIDE SEQUENCE [LARGE SCALE GENOMIC DNA]</scope>
    <source>
        <strain evidence="3 5">ATCC 43854</strain>
    </source>
</reference>
<sequence>MNRYDLVLLGLIKEKERSGYDIMTEIKNRELDRWAKISTSTIYNRLTRLEKNGSIEGHSERDGNRPERTVYRILDKGSELLKKEVLRHLTGFNDDPRTLGYAFLYAVDPIDSVRVLEVHEKKLLEEISRLQKMIDEEPRPTLYPEGPFLNCMSRDHILVELKYTRAAIAILRDPQKQKKLGGYFYINFGSRHFDTKI</sequence>
<reference evidence="2" key="2">
    <citation type="submission" date="2016-11" db="EMBL/GenBank/DDBJ databases">
        <authorList>
            <person name="Jaros S."/>
            <person name="Januszkiewicz K."/>
            <person name="Wedrychowicz H."/>
        </authorList>
    </citation>
    <scope>NUCLEOTIDE SEQUENCE [LARGE SCALE GENOMIC DNA]</scope>
    <source>
        <strain evidence="2">UWOS</strain>
    </source>
</reference>
<keyword evidence="3" id="KW-0238">DNA-binding</keyword>
<dbReference type="EMBL" id="FRAW01000015">
    <property type="protein sequence ID" value="SHK71816.1"/>
    <property type="molecule type" value="Genomic_DNA"/>
</dbReference>
<dbReference type="InterPro" id="IPR036388">
    <property type="entry name" value="WH-like_DNA-bd_sf"/>
</dbReference>
<dbReference type="SUPFAM" id="SSF46785">
    <property type="entry name" value="Winged helix' DNA-binding domain"/>
    <property type="match status" value="1"/>
</dbReference>
<dbReference type="GO" id="GO:0003677">
    <property type="term" value="F:DNA binding"/>
    <property type="evidence" value="ECO:0007669"/>
    <property type="project" value="UniProtKB-KW"/>
</dbReference>
<gene>
    <name evidence="3" type="ORF">SAMN02745108_01597</name>
    <name evidence="2" type="ORF">SAMN05720469_11529</name>
</gene>
<dbReference type="STRING" id="28122.SAMN02745108_01597"/>
<dbReference type="InterPro" id="IPR036390">
    <property type="entry name" value="WH_DNA-bd_sf"/>
</dbReference>
<dbReference type="Pfam" id="PF03551">
    <property type="entry name" value="PadR"/>
    <property type="match status" value="1"/>
</dbReference>
<proteinExistence type="predicted"/>
<feature type="domain" description="Transcription regulator PadR N-terminal" evidence="1">
    <location>
        <begin position="8"/>
        <end position="82"/>
    </location>
</feature>
<accession>A0A1M6URT9</accession>
<evidence type="ECO:0000313" key="4">
    <source>
        <dbReference type="Proteomes" id="UP000184275"/>
    </source>
</evidence>
<dbReference type="Proteomes" id="UP000190449">
    <property type="component" value="Unassembled WGS sequence"/>
</dbReference>
<reference evidence="4" key="1">
    <citation type="submission" date="2016-11" db="EMBL/GenBank/DDBJ databases">
        <authorList>
            <person name="Varghese N."/>
            <person name="Submissions S."/>
        </authorList>
    </citation>
    <scope>NUCLEOTIDE SEQUENCE [LARGE SCALE GENOMIC DNA]</scope>
    <source>
        <strain evidence="4">UWOS</strain>
    </source>
</reference>
<organism evidence="2 4">
    <name type="scientific">Fibrobacter intestinalis</name>
    <dbReference type="NCBI Taxonomy" id="28122"/>
    <lineage>
        <taxon>Bacteria</taxon>
        <taxon>Pseudomonadati</taxon>
        <taxon>Fibrobacterota</taxon>
        <taxon>Fibrobacteria</taxon>
        <taxon>Fibrobacterales</taxon>
        <taxon>Fibrobacteraceae</taxon>
        <taxon>Fibrobacter</taxon>
    </lineage>
</organism>
<name>A0A1M6URT9_9BACT</name>
<dbReference type="RefSeq" id="WP_073304383.1">
    <property type="nucleotide sequence ID" value="NZ_FRAW01000015.1"/>
</dbReference>
<evidence type="ECO:0000313" key="3">
    <source>
        <dbReference type="EMBL" id="SJZ78700.1"/>
    </source>
</evidence>
<dbReference type="PANTHER" id="PTHR43252:SF7">
    <property type="entry name" value="TRANSCRIPTIONAL REGULATOR YQJI"/>
    <property type="match status" value="1"/>
</dbReference>